<dbReference type="GeneID" id="30199897"/>
<evidence type="ECO:0000256" key="2">
    <source>
        <dbReference type="ARBA" id="ARBA00022723"/>
    </source>
</evidence>
<dbReference type="InterPro" id="IPR001199">
    <property type="entry name" value="Cyt_B5-like_heme/steroid-bd"/>
</dbReference>
<dbReference type="InterPro" id="IPR036400">
    <property type="entry name" value="Cyt_B5-like_heme/steroid_sf"/>
</dbReference>
<dbReference type="RefSeq" id="XP_019041890.1">
    <property type="nucleotide sequence ID" value="XM_019182651.1"/>
</dbReference>
<keyword evidence="1 4" id="KW-0349">Heme</keyword>
<dbReference type="PANTHER" id="PTHR46237:SF1">
    <property type="entry name" value="CYTOCHROME B5 REDUCTASE 4"/>
    <property type="match status" value="1"/>
</dbReference>
<dbReference type="OrthoDB" id="432299at2759"/>
<dbReference type="GO" id="GO:0005737">
    <property type="term" value="C:cytoplasm"/>
    <property type="evidence" value="ECO:0007669"/>
    <property type="project" value="TreeGrafter"/>
</dbReference>
<feature type="domain" description="Cytochrome b5 heme-binding" evidence="6">
    <location>
        <begin position="87"/>
        <end position="164"/>
    </location>
</feature>
<organism evidence="7 8">
    <name type="scientific">Wickerhamomyces anomalus (strain ATCC 58044 / CBS 1984 / NCYC 433 / NRRL Y-366-8)</name>
    <name type="common">Yeast</name>
    <name type="synonym">Hansenula anomala</name>
    <dbReference type="NCBI Taxonomy" id="683960"/>
    <lineage>
        <taxon>Eukaryota</taxon>
        <taxon>Fungi</taxon>
        <taxon>Dikarya</taxon>
        <taxon>Ascomycota</taxon>
        <taxon>Saccharomycotina</taxon>
        <taxon>Saccharomycetes</taxon>
        <taxon>Phaffomycetales</taxon>
        <taxon>Wickerhamomycetaceae</taxon>
        <taxon>Wickerhamomyces</taxon>
    </lineage>
</organism>
<evidence type="ECO:0000313" key="7">
    <source>
        <dbReference type="EMBL" id="ODQ62683.1"/>
    </source>
</evidence>
<protein>
    <recommendedName>
        <fullName evidence="6">Cytochrome b5 heme-binding domain-containing protein</fullName>
    </recommendedName>
</protein>
<keyword evidence="3 4" id="KW-0408">Iron</keyword>
<dbReference type="STRING" id="683960.A0A1E3PB95"/>
<sequence length="164" mass="18409">MTSSNTTTTSQNLRRIPVIQPPNSSQQRARSQLAPPTTASFPSLNSAQRAGGARKKVVLEQGCSPLDWARLNSSGQNLRGIEPHQFPLKVDKEMLKLHKQKNDCWTVLKGKVYNITPYVKFHPGGVEEIMKCAGKDGTSLFNKYHAWVNFERMLENCFIGFYIG</sequence>
<gene>
    <name evidence="7" type="ORF">WICANDRAFT_50406</name>
</gene>
<dbReference type="Pfam" id="PF00173">
    <property type="entry name" value="Cyt-b5"/>
    <property type="match status" value="1"/>
</dbReference>
<evidence type="ECO:0000256" key="1">
    <source>
        <dbReference type="ARBA" id="ARBA00022617"/>
    </source>
</evidence>
<dbReference type="Gene3D" id="3.10.120.10">
    <property type="entry name" value="Cytochrome b5-like heme/steroid binding domain"/>
    <property type="match status" value="1"/>
</dbReference>
<name>A0A1E3PB95_WICAA</name>
<comment type="similarity">
    <text evidence="4">Belongs to the cytochrome b5 family.</text>
</comment>
<dbReference type="SMART" id="SM01117">
    <property type="entry name" value="Cyt-b5"/>
    <property type="match status" value="1"/>
</dbReference>
<dbReference type="PROSITE" id="PS50255">
    <property type="entry name" value="CYTOCHROME_B5_2"/>
    <property type="match status" value="1"/>
</dbReference>
<evidence type="ECO:0000256" key="4">
    <source>
        <dbReference type="RuleBase" id="RU362121"/>
    </source>
</evidence>
<evidence type="ECO:0000259" key="6">
    <source>
        <dbReference type="PROSITE" id="PS50255"/>
    </source>
</evidence>
<feature type="region of interest" description="Disordered" evidence="5">
    <location>
        <begin position="1"/>
        <end position="47"/>
    </location>
</feature>
<dbReference type="EMBL" id="KV454208">
    <property type="protein sequence ID" value="ODQ62683.1"/>
    <property type="molecule type" value="Genomic_DNA"/>
</dbReference>
<reference evidence="7 8" key="1">
    <citation type="journal article" date="2016" name="Proc. Natl. Acad. Sci. U.S.A.">
        <title>Comparative genomics of biotechnologically important yeasts.</title>
        <authorList>
            <person name="Riley R."/>
            <person name="Haridas S."/>
            <person name="Wolfe K.H."/>
            <person name="Lopes M.R."/>
            <person name="Hittinger C.T."/>
            <person name="Goeker M."/>
            <person name="Salamov A.A."/>
            <person name="Wisecaver J.H."/>
            <person name="Long T.M."/>
            <person name="Calvey C.H."/>
            <person name="Aerts A.L."/>
            <person name="Barry K.W."/>
            <person name="Choi C."/>
            <person name="Clum A."/>
            <person name="Coughlan A.Y."/>
            <person name="Deshpande S."/>
            <person name="Douglass A.P."/>
            <person name="Hanson S.J."/>
            <person name="Klenk H.-P."/>
            <person name="LaButti K.M."/>
            <person name="Lapidus A."/>
            <person name="Lindquist E.A."/>
            <person name="Lipzen A.M."/>
            <person name="Meier-Kolthoff J.P."/>
            <person name="Ohm R.A."/>
            <person name="Otillar R.P."/>
            <person name="Pangilinan J.L."/>
            <person name="Peng Y."/>
            <person name="Rokas A."/>
            <person name="Rosa C.A."/>
            <person name="Scheuner C."/>
            <person name="Sibirny A.A."/>
            <person name="Slot J.C."/>
            <person name="Stielow J.B."/>
            <person name="Sun H."/>
            <person name="Kurtzman C.P."/>
            <person name="Blackwell M."/>
            <person name="Grigoriev I.V."/>
            <person name="Jeffries T.W."/>
        </authorList>
    </citation>
    <scope>NUCLEOTIDE SEQUENCE [LARGE SCALE GENOMIC DNA]</scope>
    <source>
        <strain evidence="8">ATCC 58044 / CBS 1984 / NCYC 433 / NRRL Y-366-8</strain>
    </source>
</reference>
<feature type="compositionally biased region" description="Polar residues" evidence="5">
    <location>
        <begin position="21"/>
        <end position="47"/>
    </location>
</feature>
<dbReference type="GO" id="GO:0020037">
    <property type="term" value="F:heme binding"/>
    <property type="evidence" value="ECO:0007669"/>
    <property type="project" value="UniProtKB-UniRule"/>
</dbReference>
<evidence type="ECO:0000256" key="3">
    <source>
        <dbReference type="ARBA" id="ARBA00023004"/>
    </source>
</evidence>
<accession>A0A1E3PB95</accession>
<dbReference type="Proteomes" id="UP000094112">
    <property type="component" value="Unassembled WGS sequence"/>
</dbReference>
<feature type="compositionally biased region" description="Low complexity" evidence="5">
    <location>
        <begin position="1"/>
        <end position="10"/>
    </location>
</feature>
<dbReference type="SUPFAM" id="SSF55856">
    <property type="entry name" value="Cytochrome b5-like heme/steroid binding domain"/>
    <property type="match status" value="1"/>
</dbReference>
<evidence type="ECO:0000256" key="5">
    <source>
        <dbReference type="SAM" id="MobiDB-lite"/>
    </source>
</evidence>
<proteinExistence type="inferred from homology"/>
<dbReference type="InterPro" id="IPR051872">
    <property type="entry name" value="Cytochrome_b5/Flavoprotein_Rdt"/>
</dbReference>
<keyword evidence="2 4" id="KW-0479">Metal-binding</keyword>
<dbReference type="FunFam" id="3.10.120.10:FF:000001">
    <property type="entry name" value="Cytochrome b5 reductase 4"/>
    <property type="match status" value="1"/>
</dbReference>
<dbReference type="PANTHER" id="PTHR46237">
    <property type="entry name" value="CYTOCHROME B5 REDUCTASE 4 FAMILY MEMBER"/>
    <property type="match status" value="1"/>
</dbReference>
<dbReference type="InterPro" id="IPR018506">
    <property type="entry name" value="Cyt_B5_heme-BS"/>
</dbReference>
<dbReference type="GO" id="GO:0004128">
    <property type="term" value="F:cytochrome-b5 reductase activity, acting on NAD(P)H"/>
    <property type="evidence" value="ECO:0007669"/>
    <property type="project" value="TreeGrafter"/>
</dbReference>
<dbReference type="PROSITE" id="PS00191">
    <property type="entry name" value="CYTOCHROME_B5_1"/>
    <property type="match status" value="1"/>
</dbReference>
<dbReference type="AlphaFoldDB" id="A0A1E3PB95"/>
<evidence type="ECO:0000313" key="8">
    <source>
        <dbReference type="Proteomes" id="UP000094112"/>
    </source>
</evidence>
<keyword evidence="8" id="KW-1185">Reference proteome</keyword>
<dbReference type="GO" id="GO:0046872">
    <property type="term" value="F:metal ion binding"/>
    <property type="evidence" value="ECO:0007669"/>
    <property type="project" value="UniProtKB-UniRule"/>
</dbReference>